<evidence type="ECO:0000313" key="2">
    <source>
        <dbReference type="Proteomes" id="UP001596287"/>
    </source>
</evidence>
<reference evidence="2" key="1">
    <citation type="journal article" date="2019" name="Int. J. Syst. Evol. Microbiol.">
        <title>The Global Catalogue of Microorganisms (GCM) 10K type strain sequencing project: providing services to taxonomists for standard genome sequencing and annotation.</title>
        <authorList>
            <consortium name="The Broad Institute Genomics Platform"/>
            <consortium name="The Broad Institute Genome Sequencing Center for Infectious Disease"/>
            <person name="Wu L."/>
            <person name="Ma J."/>
        </authorList>
    </citation>
    <scope>NUCLEOTIDE SEQUENCE [LARGE SCALE GENOMIC DNA]</scope>
    <source>
        <strain evidence="2">CCUG 49679</strain>
    </source>
</reference>
<keyword evidence="2" id="KW-1185">Reference proteome</keyword>
<dbReference type="RefSeq" id="WP_379793102.1">
    <property type="nucleotide sequence ID" value="NZ_JBHSQB010000018.1"/>
</dbReference>
<accession>A0ABW1PTG5</accession>
<evidence type="ECO:0000313" key="1">
    <source>
        <dbReference type="EMBL" id="MFC6098107.1"/>
    </source>
</evidence>
<protein>
    <submittedName>
        <fullName evidence="1">Uncharacterized protein</fullName>
    </submittedName>
</protein>
<gene>
    <name evidence="1" type="ORF">ACFPVY_15755</name>
</gene>
<organism evidence="1 2">
    <name type="scientific">Flavobacterium qiangtangense</name>
    <dbReference type="NCBI Taxonomy" id="1442595"/>
    <lineage>
        <taxon>Bacteria</taxon>
        <taxon>Pseudomonadati</taxon>
        <taxon>Bacteroidota</taxon>
        <taxon>Flavobacteriia</taxon>
        <taxon>Flavobacteriales</taxon>
        <taxon>Flavobacteriaceae</taxon>
        <taxon>Flavobacterium</taxon>
    </lineage>
</organism>
<dbReference type="Proteomes" id="UP001596287">
    <property type="component" value="Unassembled WGS sequence"/>
</dbReference>
<comment type="caution">
    <text evidence="1">The sequence shown here is derived from an EMBL/GenBank/DDBJ whole genome shotgun (WGS) entry which is preliminary data.</text>
</comment>
<proteinExistence type="predicted"/>
<name>A0ABW1PTG5_9FLAO</name>
<sequence length="340" mass="40779">MKVNQNKLVAKAFQDCKARAIKKIKYCFVPGCNEKSINSHILQRNGILSTIAEESHVMQLEINQFREPNIFFNRVGLKEAFSFNCFCNNHDTELFKNIETADIDFTNYKNRLLFTLRTIYNEKFRKLVNIDVYQCLTDNHSDKFDIEILKEKSFTDNLGLEDIVRTENLIWNDLNNNTESFVFKIREIEYKEICLSAFYNYETSEELQFYIMMNRKHKEEVIDIFVNLFPYKNKSVFMMGYKKSEEKEVINYINNFFKGNEDVLESRITNLMMFQCETWAISNSFYKKRIFGNDNIFKYAVNFSANNYNERLFFDINIFKDDFITKFNLFKKEKRLLNKN</sequence>
<dbReference type="EMBL" id="JBHSQB010000018">
    <property type="protein sequence ID" value="MFC6098107.1"/>
    <property type="molecule type" value="Genomic_DNA"/>
</dbReference>